<gene>
    <name evidence="9" type="ORF">UCDDS831_g02567</name>
</gene>
<evidence type="ECO:0000256" key="6">
    <source>
        <dbReference type="SAM" id="MobiDB-lite"/>
    </source>
</evidence>
<feature type="transmembrane region" description="Helical" evidence="7">
    <location>
        <begin position="472"/>
        <end position="491"/>
    </location>
</feature>
<dbReference type="SUPFAM" id="SSF103473">
    <property type="entry name" value="MFS general substrate transporter"/>
    <property type="match status" value="1"/>
</dbReference>
<feature type="transmembrane region" description="Helical" evidence="7">
    <location>
        <begin position="377"/>
        <end position="399"/>
    </location>
</feature>
<evidence type="ECO:0000256" key="2">
    <source>
        <dbReference type="ARBA" id="ARBA00008335"/>
    </source>
</evidence>
<dbReference type="Gene3D" id="1.20.1250.20">
    <property type="entry name" value="MFS general substrate transporter like domains"/>
    <property type="match status" value="1"/>
</dbReference>
<dbReference type="PANTHER" id="PTHR23502">
    <property type="entry name" value="MAJOR FACILITATOR SUPERFAMILY"/>
    <property type="match status" value="1"/>
</dbReference>
<reference evidence="9 10" key="1">
    <citation type="submission" date="2015-03" db="EMBL/GenBank/DDBJ databases">
        <authorList>
            <person name="Morales-Cruz A."/>
            <person name="Amrine K.C."/>
            <person name="Cantu D."/>
        </authorList>
    </citation>
    <scope>NUCLEOTIDE SEQUENCE [LARGE SCALE GENOMIC DNA]</scope>
    <source>
        <strain evidence="9">DS831</strain>
    </source>
</reference>
<dbReference type="GO" id="GO:0022857">
    <property type="term" value="F:transmembrane transporter activity"/>
    <property type="evidence" value="ECO:0007669"/>
    <property type="project" value="InterPro"/>
</dbReference>
<feature type="transmembrane region" description="Helical" evidence="7">
    <location>
        <begin position="293"/>
        <end position="317"/>
    </location>
</feature>
<keyword evidence="3 7" id="KW-0812">Transmembrane</keyword>
<dbReference type="AlphaFoldDB" id="A0A0G2H6A7"/>
<evidence type="ECO:0000256" key="5">
    <source>
        <dbReference type="ARBA" id="ARBA00023136"/>
    </source>
</evidence>
<dbReference type="InterPro" id="IPR036259">
    <property type="entry name" value="MFS_trans_sf"/>
</dbReference>
<feature type="transmembrane region" description="Helical" evidence="7">
    <location>
        <begin position="157"/>
        <end position="174"/>
    </location>
</feature>
<comment type="similarity">
    <text evidence="2">Belongs to the major facilitator superfamily.</text>
</comment>
<feature type="transmembrane region" description="Helical" evidence="7">
    <location>
        <begin position="405"/>
        <end position="427"/>
    </location>
</feature>
<keyword evidence="4 7" id="KW-1133">Transmembrane helix</keyword>
<evidence type="ECO:0000256" key="7">
    <source>
        <dbReference type="SAM" id="Phobius"/>
    </source>
</evidence>
<comment type="subcellular location">
    <subcellularLocation>
        <location evidence="1">Membrane</location>
        <topology evidence="1">Multi-pass membrane protein</topology>
    </subcellularLocation>
</comment>
<feature type="transmembrane region" description="Helical" evidence="7">
    <location>
        <begin position="439"/>
        <end position="460"/>
    </location>
</feature>
<evidence type="ECO:0000313" key="10">
    <source>
        <dbReference type="Proteomes" id="UP000034182"/>
    </source>
</evidence>
<accession>A0A0G2H6A7</accession>
<reference evidence="9 10" key="2">
    <citation type="submission" date="2015-05" db="EMBL/GenBank/DDBJ databases">
        <title>Distinctive expansion of gene families associated with plant cell wall degradation and secondary metabolism in the genomes of grapevine trunk pathogens.</title>
        <authorList>
            <person name="Lawrence D.P."/>
            <person name="Travadon R."/>
            <person name="Rolshausen P.E."/>
            <person name="Baumgartner K."/>
        </authorList>
    </citation>
    <scope>NUCLEOTIDE SEQUENCE [LARGE SCALE GENOMIC DNA]</scope>
    <source>
        <strain evidence="9">DS831</strain>
    </source>
</reference>
<evidence type="ECO:0000313" key="9">
    <source>
        <dbReference type="EMBL" id="KKY24235.1"/>
    </source>
</evidence>
<comment type="caution">
    <text evidence="9">The sequence shown here is derived from an EMBL/GenBank/DDBJ whole genome shotgun (WGS) entry which is preliminary data.</text>
</comment>
<dbReference type="CDD" id="cd17323">
    <property type="entry name" value="MFS_Tpo1_MDR_like"/>
    <property type="match status" value="1"/>
</dbReference>
<protein>
    <submittedName>
        <fullName evidence="9">Putative membrane transporter</fullName>
    </submittedName>
</protein>
<sequence>METEKQPAKPSPVATVEDEDADVEKGLGKGAGGDGTSRPSSTFTSEAAESGQQQQQQDRAQDDDSNLVWWDSDTDAENPLNWPAKKKWANLGLVSFVTFITPLASSMFAPGVPQVLKAFHTTNNLVATFVVSVYVLGFAMGPLLIAPLSEMYGRVPLYHAGNCGFLIFTIACAVSNSLGMLLGFRFLAGCFGAACLTIGAGTIADVMPVDKRGGAMAIFAMGPLLGPVIGPAGALTIACFLFLRETYAPTLLRHKAARLRKTTGNAALCSKLDMGVPHRQLLLRAVLRPTKMLFLSPIVGLMSLYVAVAYGILYLLFTTFTFVFEGRYGFSSGTVGLTYIGIGVGMILGLALVGKLSDATLRKAKASGAAVRPEHRLPFMLTGPPAACIPAGLLIYGWTTEYREHWAIALFGTMLIGFGLLACMMCVQTYLVDAYTQYAASAMAANAVLRSIFGALLPLAGLDMYASLGLGWGNTLLALLALALLPVPMVFKRYGERIRNSRYGQVSFG</sequence>
<feature type="compositionally biased region" description="Polar residues" evidence="6">
    <location>
        <begin position="37"/>
        <end position="51"/>
    </location>
</feature>
<dbReference type="FunFam" id="1.20.1250.20:FF:000011">
    <property type="entry name" value="MFS multidrug transporter, putative"/>
    <property type="match status" value="1"/>
</dbReference>
<dbReference type="InterPro" id="IPR011701">
    <property type="entry name" value="MFS"/>
</dbReference>
<dbReference type="PROSITE" id="PS50850">
    <property type="entry name" value="MFS"/>
    <property type="match status" value="1"/>
</dbReference>
<feature type="transmembrane region" description="Helical" evidence="7">
    <location>
        <begin position="88"/>
        <end position="112"/>
    </location>
</feature>
<dbReference type="Pfam" id="PF07690">
    <property type="entry name" value="MFS_1"/>
    <property type="match status" value="1"/>
</dbReference>
<organism evidence="9 10">
    <name type="scientific">Diplodia seriata</name>
    <dbReference type="NCBI Taxonomy" id="420778"/>
    <lineage>
        <taxon>Eukaryota</taxon>
        <taxon>Fungi</taxon>
        <taxon>Dikarya</taxon>
        <taxon>Ascomycota</taxon>
        <taxon>Pezizomycotina</taxon>
        <taxon>Dothideomycetes</taxon>
        <taxon>Dothideomycetes incertae sedis</taxon>
        <taxon>Botryosphaeriales</taxon>
        <taxon>Botryosphaeriaceae</taxon>
        <taxon>Diplodia</taxon>
    </lineage>
</organism>
<dbReference type="Proteomes" id="UP000034182">
    <property type="component" value="Unassembled WGS sequence"/>
</dbReference>
<feature type="transmembrane region" description="Helical" evidence="7">
    <location>
        <begin position="216"/>
        <end position="243"/>
    </location>
</feature>
<feature type="transmembrane region" description="Helical" evidence="7">
    <location>
        <begin position="186"/>
        <end position="204"/>
    </location>
</feature>
<feature type="region of interest" description="Disordered" evidence="6">
    <location>
        <begin position="1"/>
        <end position="63"/>
    </location>
</feature>
<dbReference type="PANTHER" id="PTHR23502:SF68">
    <property type="entry name" value="MULTIDRUG TRANSPORTER, PUTATIVE (AFU_ORTHOLOGUE AFUA_3G01120)-RELATED"/>
    <property type="match status" value="1"/>
</dbReference>
<dbReference type="GO" id="GO:0016020">
    <property type="term" value="C:membrane"/>
    <property type="evidence" value="ECO:0007669"/>
    <property type="project" value="UniProtKB-SubCell"/>
</dbReference>
<feature type="transmembrane region" description="Helical" evidence="7">
    <location>
        <begin position="124"/>
        <end position="145"/>
    </location>
</feature>
<evidence type="ECO:0000259" key="8">
    <source>
        <dbReference type="PROSITE" id="PS50850"/>
    </source>
</evidence>
<proteinExistence type="inferred from homology"/>
<evidence type="ECO:0000256" key="1">
    <source>
        <dbReference type="ARBA" id="ARBA00004141"/>
    </source>
</evidence>
<name>A0A0G2H6A7_9PEZI</name>
<feature type="transmembrane region" description="Helical" evidence="7">
    <location>
        <begin position="337"/>
        <end position="356"/>
    </location>
</feature>
<evidence type="ECO:0000256" key="3">
    <source>
        <dbReference type="ARBA" id="ARBA00022692"/>
    </source>
</evidence>
<feature type="domain" description="Major facilitator superfamily (MFS) profile" evidence="8">
    <location>
        <begin position="90"/>
        <end position="498"/>
    </location>
</feature>
<evidence type="ECO:0000256" key="4">
    <source>
        <dbReference type="ARBA" id="ARBA00022989"/>
    </source>
</evidence>
<dbReference type="EMBL" id="LAQI01000061">
    <property type="protein sequence ID" value="KKY24235.1"/>
    <property type="molecule type" value="Genomic_DNA"/>
</dbReference>
<dbReference type="InterPro" id="IPR020846">
    <property type="entry name" value="MFS_dom"/>
</dbReference>
<keyword evidence="5 7" id="KW-0472">Membrane</keyword>